<protein>
    <recommendedName>
        <fullName evidence="9">Transport permease protein</fullName>
    </recommendedName>
</protein>
<evidence type="ECO:0000256" key="4">
    <source>
        <dbReference type="ARBA" id="ARBA00022475"/>
    </source>
</evidence>
<evidence type="ECO:0000256" key="3">
    <source>
        <dbReference type="ARBA" id="ARBA00022448"/>
    </source>
</evidence>
<accession>I0HZ16</accession>
<dbReference type="KEGG" id="cap:CLDAP_02140"/>
<feature type="domain" description="ABC transmembrane type-2" evidence="10">
    <location>
        <begin position="53"/>
        <end position="282"/>
    </location>
</feature>
<sequence>MNREFAHLPVESAGAAPFVHLIGKRIALLVHYRFLIYNLIVRDLKTRYRNSVLGFLWSLLNPLGMMLVFTIISPLLFRDQTIVNYPVFLLSGILPWNFFSASIMTGTNSVVASGHLIKKVYFPPEVLPIATVLANLVNFLLALLVLFALIIISGVPLSPWLWLLPIVILIQTTFALGMVFFLSTLQVYYRDTLLIMDVAMLAWFFLTPVFYSASILPTTYEVLGVTLNVQRLMYILNPMASLINMHRDILYWGYRTDPDFFWRTLLTALTVLGTGYVFFVKRSGEFGEEL</sequence>
<dbReference type="PANTHER" id="PTHR30413:SF8">
    <property type="entry name" value="TRANSPORT PERMEASE PROTEIN"/>
    <property type="match status" value="1"/>
</dbReference>
<evidence type="ECO:0000313" key="11">
    <source>
        <dbReference type="EMBL" id="BAL98253.1"/>
    </source>
</evidence>
<reference evidence="11 12" key="1">
    <citation type="submission" date="2012-02" db="EMBL/GenBank/DDBJ databases">
        <title>Complete genome sequence of Caldilinea aerophila DSM 14535 (= NBRC 102666).</title>
        <authorList>
            <person name="Oguchi A."/>
            <person name="Hosoyama A."/>
            <person name="Sekine M."/>
            <person name="Fukai R."/>
            <person name="Kato Y."/>
            <person name="Nakamura S."/>
            <person name="Hanada S."/>
            <person name="Yamazaki S."/>
            <person name="Fujita N."/>
        </authorList>
    </citation>
    <scope>NUCLEOTIDE SEQUENCE [LARGE SCALE GENOMIC DNA]</scope>
    <source>
        <strain evidence="12">DSM 14535 / JCM 11387 / NBRC 104270 / STL-6-O1</strain>
    </source>
</reference>
<dbReference type="AlphaFoldDB" id="I0HZ16"/>
<organism evidence="11 12">
    <name type="scientific">Caldilinea aerophila (strain DSM 14535 / JCM 11387 / NBRC 104270 / STL-6-O1)</name>
    <dbReference type="NCBI Taxonomy" id="926550"/>
    <lineage>
        <taxon>Bacteria</taxon>
        <taxon>Bacillati</taxon>
        <taxon>Chloroflexota</taxon>
        <taxon>Caldilineae</taxon>
        <taxon>Caldilineales</taxon>
        <taxon>Caldilineaceae</taxon>
        <taxon>Caldilinea</taxon>
    </lineage>
</organism>
<evidence type="ECO:0000256" key="6">
    <source>
        <dbReference type="ARBA" id="ARBA00022692"/>
    </source>
</evidence>
<dbReference type="EMBL" id="AP012337">
    <property type="protein sequence ID" value="BAL98253.1"/>
    <property type="molecule type" value="Genomic_DNA"/>
</dbReference>
<feature type="transmembrane region" description="Helical" evidence="9">
    <location>
        <begin position="96"/>
        <end position="117"/>
    </location>
</feature>
<evidence type="ECO:0000256" key="1">
    <source>
        <dbReference type="ARBA" id="ARBA00004429"/>
    </source>
</evidence>
<dbReference type="PANTHER" id="PTHR30413">
    <property type="entry name" value="INNER MEMBRANE TRANSPORT PERMEASE"/>
    <property type="match status" value="1"/>
</dbReference>
<feature type="transmembrane region" description="Helical" evidence="9">
    <location>
        <begin position="52"/>
        <end position="76"/>
    </location>
</feature>
<dbReference type="GO" id="GO:0140359">
    <property type="term" value="F:ABC-type transporter activity"/>
    <property type="evidence" value="ECO:0007669"/>
    <property type="project" value="InterPro"/>
</dbReference>
<keyword evidence="5" id="KW-0997">Cell inner membrane</keyword>
<dbReference type="STRING" id="926550.CLDAP_02140"/>
<dbReference type="RefSeq" id="WP_014431495.1">
    <property type="nucleotide sequence ID" value="NC_017079.1"/>
</dbReference>
<gene>
    <name evidence="11" type="ordered locus">CLDAP_02140</name>
</gene>
<comment type="similarity">
    <text evidence="2 9">Belongs to the ABC-2 integral membrane protein family.</text>
</comment>
<proteinExistence type="inferred from homology"/>
<name>I0HZ16_CALAS</name>
<keyword evidence="7 9" id="KW-1133">Transmembrane helix</keyword>
<evidence type="ECO:0000313" key="12">
    <source>
        <dbReference type="Proteomes" id="UP000007880"/>
    </source>
</evidence>
<dbReference type="Pfam" id="PF01061">
    <property type="entry name" value="ABC2_membrane"/>
    <property type="match status" value="1"/>
</dbReference>
<keyword evidence="12" id="KW-1185">Reference proteome</keyword>
<dbReference type="PROSITE" id="PS51012">
    <property type="entry name" value="ABC_TM2"/>
    <property type="match status" value="1"/>
</dbReference>
<evidence type="ECO:0000259" key="10">
    <source>
        <dbReference type="PROSITE" id="PS51012"/>
    </source>
</evidence>
<feature type="transmembrane region" description="Helical" evidence="9">
    <location>
        <begin position="129"/>
        <end position="154"/>
    </location>
</feature>
<evidence type="ECO:0000256" key="5">
    <source>
        <dbReference type="ARBA" id="ARBA00022519"/>
    </source>
</evidence>
<dbReference type="OrthoDB" id="9786910at2"/>
<dbReference type="GO" id="GO:0005886">
    <property type="term" value="C:plasma membrane"/>
    <property type="evidence" value="ECO:0007669"/>
    <property type="project" value="UniProtKB-SubCell"/>
</dbReference>
<keyword evidence="3 9" id="KW-0813">Transport</keyword>
<dbReference type="HOGENOM" id="CLU_060703_1_1_0"/>
<dbReference type="InterPro" id="IPR047817">
    <property type="entry name" value="ABC2_TM_bact-type"/>
</dbReference>
<evidence type="ECO:0000256" key="8">
    <source>
        <dbReference type="ARBA" id="ARBA00023136"/>
    </source>
</evidence>
<dbReference type="InterPro" id="IPR013525">
    <property type="entry name" value="ABC2_TM"/>
</dbReference>
<feature type="transmembrane region" description="Helical" evidence="9">
    <location>
        <begin position="260"/>
        <end position="280"/>
    </location>
</feature>
<feature type="transmembrane region" description="Helical" evidence="9">
    <location>
        <begin position="194"/>
        <end position="213"/>
    </location>
</feature>
<comment type="subcellular location">
    <subcellularLocation>
        <location evidence="1">Cell inner membrane</location>
        <topology evidence="1">Multi-pass membrane protein</topology>
    </subcellularLocation>
    <subcellularLocation>
        <location evidence="9">Cell membrane</location>
        <topology evidence="9">Multi-pass membrane protein</topology>
    </subcellularLocation>
</comment>
<evidence type="ECO:0000256" key="2">
    <source>
        <dbReference type="ARBA" id="ARBA00007783"/>
    </source>
</evidence>
<keyword evidence="8 9" id="KW-0472">Membrane</keyword>
<keyword evidence="6 9" id="KW-0812">Transmembrane</keyword>
<dbReference type="GO" id="GO:0015920">
    <property type="term" value="P:lipopolysaccharide transport"/>
    <property type="evidence" value="ECO:0007669"/>
    <property type="project" value="TreeGrafter"/>
</dbReference>
<feature type="transmembrane region" description="Helical" evidence="9">
    <location>
        <begin position="160"/>
        <end position="182"/>
    </location>
</feature>
<dbReference type="eggNOG" id="COG1682">
    <property type="taxonomic scope" value="Bacteria"/>
</dbReference>
<evidence type="ECO:0000256" key="9">
    <source>
        <dbReference type="RuleBase" id="RU361157"/>
    </source>
</evidence>
<keyword evidence="4 9" id="KW-1003">Cell membrane</keyword>
<dbReference type="Proteomes" id="UP000007880">
    <property type="component" value="Chromosome"/>
</dbReference>
<feature type="transmembrane region" description="Helical" evidence="9">
    <location>
        <begin position="18"/>
        <end position="40"/>
    </location>
</feature>
<evidence type="ECO:0000256" key="7">
    <source>
        <dbReference type="ARBA" id="ARBA00022989"/>
    </source>
</evidence>